<feature type="transmembrane region" description="Helical" evidence="6">
    <location>
        <begin position="173"/>
        <end position="191"/>
    </location>
</feature>
<dbReference type="SUPFAM" id="SSF103473">
    <property type="entry name" value="MFS general substrate transporter"/>
    <property type="match status" value="1"/>
</dbReference>
<feature type="transmembrane region" description="Helical" evidence="6">
    <location>
        <begin position="371"/>
        <end position="392"/>
    </location>
</feature>
<dbReference type="Proteomes" id="UP000886748">
    <property type="component" value="Unassembled WGS sequence"/>
</dbReference>
<evidence type="ECO:0000256" key="1">
    <source>
        <dbReference type="ARBA" id="ARBA00004651"/>
    </source>
</evidence>
<feature type="transmembrane region" description="Helical" evidence="6">
    <location>
        <begin position="40"/>
        <end position="62"/>
    </location>
</feature>
<dbReference type="PANTHER" id="PTHR43129:SF1">
    <property type="entry name" value="FOSMIDOMYCIN RESISTANCE PROTEIN"/>
    <property type="match status" value="1"/>
</dbReference>
<evidence type="ECO:0000256" key="3">
    <source>
        <dbReference type="ARBA" id="ARBA00022692"/>
    </source>
</evidence>
<dbReference type="EMBL" id="DVOD01000054">
    <property type="protein sequence ID" value="HIU92931.1"/>
    <property type="molecule type" value="Genomic_DNA"/>
</dbReference>
<reference evidence="8" key="1">
    <citation type="submission" date="2020-10" db="EMBL/GenBank/DDBJ databases">
        <authorList>
            <person name="Gilroy R."/>
        </authorList>
    </citation>
    <scope>NUCLEOTIDE SEQUENCE</scope>
    <source>
        <strain evidence="8">CHK154-7741</strain>
    </source>
</reference>
<protein>
    <submittedName>
        <fullName evidence="8">MFS transporter</fullName>
    </submittedName>
</protein>
<dbReference type="GO" id="GO:0005886">
    <property type="term" value="C:plasma membrane"/>
    <property type="evidence" value="ECO:0007669"/>
    <property type="project" value="UniProtKB-SubCell"/>
</dbReference>
<organism evidence="8 9">
    <name type="scientific">Candidatus Limenecus avicola</name>
    <dbReference type="NCBI Taxonomy" id="2840847"/>
    <lineage>
        <taxon>Bacteria</taxon>
        <taxon>Bacillati</taxon>
        <taxon>Bacillota</taxon>
        <taxon>Clostridia</taxon>
        <taxon>Eubacteriales</taxon>
        <taxon>Clostridiaceae</taxon>
        <taxon>Clostridiaceae incertae sedis</taxon>
        <taxon>Candidatus Limenecus</taxon>
    </lineage>
</organism>
<evidence type="ECO:0000313" key="9">
    <source>
        <dbReference type="Proteomes" id="UP000886748"/>
    </source>
</evidence>
<keyword evidence="4 6" id="KW-1133">Transmembrane helix</keyword>
<evidence type="ECO:0000313" key="8">
    <source>
        <dbReference type="EMBL" id="HIU92931.1"/>
    </source>
</evidence>
<evidence type="ECO:0000256" key="2">
    <source>
        <dbReference type="ARBA" id="ARBA00022448"/>
    </source>
</evidence>
<dbReference type="Gene3D" id="1.20.1250.20">
    <property type="entry name" value="MFS general substrate transporter like domains"/>
    <property type="match status" value="1"/>
</dbReference>
<dbReference type="AlphaFoldDB" id="A0A9D1N0Z7"/>
<feature type="transmembrane region" description="Helical" evidence="6">
    <location>
        <begin position="308"/>
        <end position="331"/>
    </location>
</feature>
<accession>A0A9D1N0Z7</accession>
<keyword evidence="2" id="KW-0813">Transport</keyword>
<feature type="transmembrane region" description="Helical" evidence="6">
    <location>
        <begin position="221"/>
        <end position="244"/>
    </location>
</feature>
<dbReference type="CDD" id="cd17478">
    <property type="entry name" value="MFS_FsR"/>
    <property type="match status" value="1"/>
</dbReference>
<evidence type="ECO:0000259" key="7">
    <source>
        <dbReference type="PROSITE" id="PS50850"/>
    </source>
</evidence>
<feature type="domain" description="Major facilitator superfamily (MFS) profile" evidence="7">
    <location>
        <begin position="19"/>
        <end position="397"/>
    </location>
</feature>
<sequence length="398" mass="43712">MTSNEISQENMEQHENKKAVAWLTLGHGMADSYSGFINPILPFIVANIGTTLAAATCALSASQLFSSMMQPVFGFIADKWRKRFFIFWGIILASIFFSLTGLVQNIWQLALCLILGGVGVGFYHPQATGFVVRYSGKNLAKYMSIFIAAGTIGYSVGPIISSSITQFFGVTKLPLAASWGILFALAVFLFVPKISHQPVPKDTTSFKTAVTDIFKNKTVRILIMVSALKSLVTSSFSVLLPFYWKSLGYSAFQIGIAVFLFLTVGAFGTYISSKYEKLIGYKNVFYTSLIVPFILTLVFVSLMKLSPVLSFILFILTGFVTMLSVSINMVMAQKTMPQYKSMISGFIAGFSWGIVGVMLPLIGFVAQNVGIIKVLVVIAFIPFVLSYFVRFLPDAQSE</sequence>
<feature type="transmembrane region" description="Helical" evidence="6">
    <location>
        <begin position="145"/>
        <end position="167"/>
    </location>
</feature>
<gene>
    <name evidence="8" type="ORF">IAD26_07350</name>
</gene>
<dbReference type="GO" id="GO:0022857">
    <property type="term" value="F:transmembrane transporter activity"/>
    <property type="evidence" value="ECO:0007669"/>
    <property type="project" value="InterPro"/>
</dbReference>
<feature type="transmembrane region" description="Helical" evidence="6">
    <location>
        <begin position="83"/>
        <end position="100"/>
    </location>
</feature>
<dbReference type="InterPro" id="IPR011701">
    <property type="entry name" value="MFS"/>
</dbReference>
<feature type="transmembrane region" description="Helical" evidence="6">
    <location>
        <begin position="343"/>
        <end position="365"/>
    </location>
</feature>
<comment type="subcellular location">
    <subcellularLocation>
        <location evidence="1">Cell membrane</location>
        <topology evidence="1">Multi-pass membrane protein</topology>
    </subcellularLocation>
</comment>
<dbReference type="InterPro" id="IPR020846">
    <property type="entry name" value="MFS_dom"/>
</dbReference>
<evidence type="ECO:0000256" key="5">
    <source>
        <dbReference type="ARBA" id="ARBA00023136"/>
    </source>
</evidence>
<feature type="transmembrane region" description="Helical" evidence="6">
    <location>
        <begin position="106"/>
        <end position="124"/>
    </location>
</feature>
<keyword evidence="3 6" id="KW-0812">Transmembrane</keyword>
<comment type="caution">
    <text evidence="8">The sequence shown here is derived from an EMBL/GenBank/DDBJ whole genome shotgun (WGS) entry which is preliminary data.</text>
</comment>
<dbReference type="PANTHER" id="PTHR43129">
    <property type="entry name" value="FOSMIDOMYCIN RESISTANCE PROTEIN"/>
    <property type="match status" value="1"/>
</dbReference>
<feature type="transmembrane region" description="Helical" evidence="6">
    <location>
        <begin position="283"/>
        <end position="302"/>
    </location>
</feature>
<dbReference type="InterPro" id="IPR036259">
    <property type="entry name" value="MFS_trans_sf"/>
</dbReference>
<proteinExistence type="predicted"/>
<reference evidence="8" key="2">
    <citation type="journal article" date="2021" name="PeerJ">
        <title>Extensive microbial diversity within the chicken gut microbiome revealed by metagenomics and culture.</title>
        <authorList>
            <person name="Gilroy R."/>
            <person name="Ravi A."/>
            <person name="Getino M."/>
            <person name="Pursley I."/>
            <person name="Horton D.L."/>
            <person name="Alikhan N.F."/>
            <person name="Baker D."/>
            <person name="Gharbi K."/>
            <person name="Hall N."/>
            <person name="Watson M."/>
            <person name="Adriaenssens E.M."/>
            <person name="Foster-Nyarko E."/>
            <person name="Jarju S."/>
            <person name="Secka A."/>
            <person name="Antonio M."/>
            <person name="Oren A."/>
            <person name="Chaudhuri R.R."/>
            <person name="La Ragione R."/>
            <person name="Hildebrand F."/>
            <person name="Pallen M.J."/>
        </authorList>
    </citation>
    <scope>NUCLEOTIDE SEQUENCE</scope>
    <source>
        <strain evidence="8">CHK154-7741</strain>
    </source>
</reference>
<evidence type="ECO:0000256" key="6">
    <source>
        <dbReference type="SAM" id="Phobius"/>
    </source>
</evidence>
<evidence type="ECO:0000256" key="4">
    <source>
        <dbReference type="ARBA" id="ARBA00022989"/>
    </source>
</evidence>
<name>A0A9D1N0Z7_9CLOT</name>
<feature type="transmembrane region" description="Helical" evidence="6">
    <location>
        <begin position="250"/>
        <end position="271"/>
    </location>
</feature>
<keyword evidence="5 6" id="KW-0472">Membrane</keyword>
<dbReference type="Pfam" id="PF07690">
    <property type="entry name" value="MFS_1"/>
    <property type="match status" value="1"/>
</dbReference>
<dbReference type="PROSITE" id="PS50850">
    <property type="entry name" value="MFS"/>
    <property type="match status" value="1"/>
</dbReference>